<organism evidence="2 3">
    <name type="scientific">Flavisolibacter tropicus</name>
    <dbReference type="NCBI Taxonomy" id="1492898"/>
    <lineage>
        <taxon>Bacteria</taxon>
        <taxon>Pseudomonadati</taxon>
        <taxon>Bacteroidota</taxon>
        <taxon>Chitinophagia</taxon>
        <taxon>Chitinophagales</taxon>
        <taxon>Chitinophagaceae</taxon>
        <taxon>Flavisolibacter</taxon>
    </lineage>
</organism>
<dbReference type="InterPro" id="IPR041662">
    <property type="entry name" value="SusD-like_2"/>
</dbReference>
<dbReference type="KEGG" id="fla:SY85_01070"/>
<evidence type="ECO:0000313" key="3">
    <source>
        <dbReference type="Proteomes" id="UP000077177"/>
    </source>
</evidence>
<keyword evidence="1" id="KW-0732">Signal</keyword>
<keyword evidence="3" id="KW-1185">Reference proteome</keyword>
<protein>
    <recommendedName>
        <fullName evidence="4">Starch-binding protein</fullName>
    </recommendedName>
</protein>
<dbReference type="SUPFAM" id="SSF48452">
    <property type="entry name" value="TPR-like"/>
    <property type="match status" value="1"/>
</dbReference>
<dbReference type="RefSeq" id="WP_066401377.1">
    <property type="nucleotide sequence ID" value="NZ_CP011390.1"/>
</dbReference>
<dbReference type="Proteomes" id="UP000077177">
    <property type="component" value="Chromosome"/>
</dbReference>
<name>A0A172TQF2_9BACT</name>
<feature type="signal peptide" evidence="1">
    <location>
        <begin position="1"/>
        <end position="22"/>
    </location>
</feature>
<dbReference type="InterPro" id="IPR011990">
    <property type="entry name" value="TPR-like_helical_dom_sf"/>
</dbReference>
<evidence type="ECO:0000256" key="1">
    <source>
        <dbReference type="SAM" id="SignalP"/>
    </source>
</evidence>
<dbReference type="OrthoDB" id="614457at2"/>
<evidence type="ECO:0000313" key="2">
    <source>
        <dbReference type="EMBL" id="ANE49299.1"/>
    </source>
</evidence>
<gene>
    <name evidence="2" type="ORF">SY85_01070</name>
</gene>
<dbReference type="Gene3D" id="1.25.40.390">
    <property type="match status" value="1"/>
</dbReference>
<reference evidence="3" key="1">
    <citation type="submission" date="2015-01" db="EMBL/GenBank/DDBJ databases">
        <title>Flavisolibacter sp./LCS9/ whole genome sequencing.</title>
        <authorList>
            <person name="Kim M.K."/>
            <person name="Srinivasan S."/>
            <person name="Lee J.-J."/>
        </authorList>
    </citation>
    <scope>NUCLEOTIDE SEQUENCE [LARGE SCALE GENOMIC DNA]</scope>
    <source>
        <strain evidence="3">LCS9</strain>
    </source>
</reference>
<dbReference type="EMBL" id="CP011390">
    <property type="protein sequence ID" value="ANE49299.1"/>
    <property type="molecule type" value="Genomic_DNA"/>
</dbReference>
<dbReference type="STRING" id="1492898.SY85_01070"/>
<evidence type="ECO:0008006" key="4">
    <source>
        <dbReference type="Google" id="ProtNLM"/>
    </source>
</evidence>
<dbReference type="PATRIC" id="fig|1492898.3.peg.241"/>
<sequence length="476" mass="52789">MKTTYKLGMVVLISLTSLLSCKKNLDINNDPNNFTDVPIQLILPPAQVQLAYTLGGDVSRITGSFVQHYAGHRNQPLEYNQFDVTPPTSDGLWQRLYSVTLRDLKSISDKAEVSGDKMYLGVSQILSAYTYSILTDLFGDIPFTQSLQDDKNITPGYDKQETIYPALITMLETGITNIKSNAGLEMGDDDVIYGGDMVKWEKFANSLKLRLLNHISKRDPNAVLTFLNSNPLLITDNADNAMLVFGTTANNANPIYGFDVLSGRKDMAVSATLVTKMQSLNDPRIPLYFFPVLNNGQGRKGQYWGNTPGNDLDDAAQNYFSRVGSFYASINSPVVLMSAAEVQFIIAEVRFRANNLAAAGTAYNTAITKDFEALGLTGAAAYLAKPDVAFDNTLKRIMEQKWITMYQAPYESWVDWRRTGFPAIVNNGTNRTGGVIPRRLPYPQLEINLNRAALEAGPGVPIPFETLKTRVWWDVP</sequence>
<accession>A0A172TQF2</accession>
<dbReference type="AlphaFoldDB" id="A0A172TQF2"/>
<dbReference type="PROSITE" id="PS51257">
    <property type="entry name" value="PROKAR_LIPOPROTEIN"/>
    <property type="match status" value="1"/>
</dbReference>
<dbReference type="Pfam" id="PF12771">
    <property type="entry name" value="SusD-like_2"/>
    <property type="match status" value="1"/>
</dbReference>
<proteinExistence type="predicted"/>
<reference evidence="2 3" key="2">
    <citation type="journal article" date="2016" name="Int. J. Syst. Evol. Microbiol.">
        <title>Flavisolibacter tropicus sp. nov., isolated from tropical soil.</title>
        <authorList>
            <person name="Lee J.J."/>
            <person name="Kang M.S."/>
            <person name="Kim G.S."/>
            <person name="Lee C.S."/>
            <person name="Lim S."/>
            <person name="Lee J."/>
            <person name="Roh S.H."/>
            <person name="Kang H."/>
            <person name="Ha J.M."/>
            <person name="Bae S."/>
            <person name="Jung H.Y."/>
            <person name="Kim M.K."/>
        </authorList>
    </citation>
    <scope>NUCLEOTIDE SEQUENCE [LARGE SCALE GENOMIC DNA]</scope>
    <source>
        <strain evidence="2 3">LCS9</strain>
    </source>
</reference>
<feature type="chain" id="PRO_5008000982" description="Starch-binding protein" evidence="1">
    <location>
        <begin position="23"/>
        <end position="476"/>
    </location>
</feature>